<feature type="active site" description="Nucleophile" evidence="2">
    <location>
        <position position="184"/>
    </location>
</feature>
<dbReference type="Pfam" id="PF01734">
    <property type="entry name" value="Patatin"/>
    <property type="match status" value="1"/>
</dbReference>
<keyword evidence="2" id="KW-0442">Lipid degradation</keyword>
<gene>
    <name evidence="3" type="ORF">CBM2636_P10058</name>
</gene>
<feature type="short sequence motif" description="GXGXXG" evidence="2">
    <location>
        <begin position="153"/>
        <end position="158"/>
    </location>
</feature>
<dbReference type="AlphaFoldDB" id="A0A375F8D9"/>
<keyword evidence="1 2" id="KW-0443">Lipid metabolism</keyword>
<dbReference type="Proteomes" id="UP000254259">
    <property type="component" value="Plasmid CBM2636p"/>
</dbReference>
<dbReference type="InterPro" id="IPR002641">
    <property type="entry name" value="PNPLA_dom"/>
</dbReference>
<keyword evidence="3" id="KW-0614">Plasmid</keyword>
<dbReference type="PROSITE" id="PS51635">
    <property type="entry name" value="PNPLA"/>
    <property type="match status" value="1"/>
</dbReference>
<sequence>MQPNPFAQLIGIDLSLERYACHRCARPKTQLNQTPVGHRLVIAFPIAPDTHYSQWKAVNINIVSDHGLRPQSVCGRKPAKTHPTKLGRRFSVAYDVTARAEIPGMPGVRYTAGIDIPEFTEAAFEALRRERDYLARQGHKGPMPPAVFVAISGGGDNGAFAAGLLNAWTATGTRPEFKLVTGISTGALIAPFAFLGPKYDGTLKEVYTTISPKDVLEPRSFLAGVLSDGMADNAPLLRLTRKSVTEAFLKEIAAEYAKGRMLLVATADLDARRAIIWDMGKIASYGGPKALDLFVKVMVASASIPGGFPPMMVDVVVDGKPYQEMHVDGGIVAQVFAYPAGIRINDEAASVGVKRERKLYVIRNARLDADWAQVERSTMSIASRAVASLIQSQGIGDLYRIYATAERDGVDFNLAFIPASFKAPHKEEFDTDYMRALYDTGYNMASKGYPWAKAPPGFALPAAITK</sequence>
<evidence type="ECO:0000256" key="1">
    <source>
        <dbReference type="ARBA" id="ARBA00023098"/>
    </source>
</evidence>
<dbReference type="GO" id="GO:0016042">
    <property type="term" value="P:lipid catabolic process"/>
    <property type="evidence" value="ECO:0007669"/>
    <property type="project" value="UniProtKB-UniRule"/>
</dbReference>
<dbReference type="InterPro" id="IPR016035">
    <property type="entry name" value="Acyl_Trfase/lysoPLipase"/>
</dbReference>
<name>A0A375F8D9_9BURK</name>
<reference evidence="3 4" key="1">
    <citation type="submission" date="2018-01" db="EMBL/GenBank/DDBJ databases">
        <authorList>
            <person name="Clerissi C."/>
        </authorList>
    </citation>
    <scope>NUCLEOTIDE SEQUENCE [LARGE SCALE GENOMIC DNA]</scope>
    <source>
        <strain evidence="3">Cupriavidus taiwanensis SWF 66322</strain>
        <plasmid evidence="4">cbm2636p</plasmid>
    </source>
</reference>
<organism evidence="3 4">
    <name type="scientific">Cupriavidus taiwanensis</name>
    <dbReference type="NCBI Taxonomy" id="164546"/>
    <lineage>
        <taxon>Bacteria</taxon>
        <taxon>Pseudomonadati</taxon>
        <taxon>Pseudomonadota</taxon>
        <taxon>Betaproteobacteria</taxon>
        <taxon>Burkholderiales</taxon>
        <taxon>Burkholderiaceae</taxon>
        <taxon>Cupriavidus</taxon>
    </lineage>
</organism>
<dbReference type="RefSeq" id="WP_306437447.1">
    <property type="nucleotide sequence ID" value="NZ_LT976870.1"/>
</dbReference>
<evidence type="ECO:0000256" key="2">
    <source>
        <dbReference type="PROSITE-ProRule" id="PRU01161"/>
    </source>
</evidence>
<dbReference type="EMBL" id="LT984815">
    <property type="protein sequence ID" value="SPD69147.1"/>
    <property type="molecule type" value="Genomic_DNA"/>
</dbReference>
<evidence type="ECO:0000313" key="4">
    <source>
        <dbReference type="Proteomes" id="UP000254259"/>
    </source>
</evidence>
<protein>
    <submittedName>
        <fullName evidence="3">Enzyme, Patatin-like domain (Modular protein)</fullName>
    </submittedName>
</protein>
<dbReference type="GO" id="GO:0016787">
    <property type="term" value="F:hydrolase activity"/>
    <property type="evidence" value="ECO:0007669"/>
    <property type="project" value="UniProtKB-UniRule"/>
</dbReference>
<geneLocation type="plasmid" evidence="4">
    <name>cbm2636p</name>
</geneLocation>
<evidence type="ECO:0000313" key="3">
    <source>
        <dbReference type="EMBL" id="SPD69147.1"/>
    </source>
</evidence>
<keyword evidence="2" id="KW-0378">Hydrolase</keyword>
<accession>A0A375F8D9</accession>
<feature type="short sequence motif" description="DGA/G" evidence="2">
    <location>
        <begin position="328"/>
        <end position="330"/>
    </location>
</feature>
<feature type="short sequence motif" description="GXSXG" evidence="2">
    <location>
        <begin position="182"/>
        <end position="186"/>
    </location>
</feature>
<proteinExistence type="predicted"/>
<dbReference type="SUPFAM" id="SSF52151">
    <property type="entry name" value="FabD/lysophospholipase-like"/>
    <property type="match status" value="1"/>
</dbReference>
<dbReference type="Gene3D" id="3.40.1090.10">
    <property type="entry name" value="Cytosolic phospholipase A2 catalytic domain"/>
    <property type="match status" value="1"/>
</dbReference>
<feature type="active site" description="Proton acceptor" evidence="2">
    <location>
        <position position="328"/>
    </location>
</feature>